<sequence>MSSKVLFIFHVPPPINGSAILGKLIMKSEYINNAFNADYINLTTSFSLKKIGKGGGSKILTVFKILAKVIKVHLTNEYDICYMTLTAKGIGFYKDFLVVSILKLFGTKIIYHFHNKGVKESSKKGILNFLYRFTFKNTQSILSSKFLYHDIEKYVKKENVFFCGNGIPDIADYQPIRETPTKDEPCKFLFLSNMMKTKGVYVLLDSCKILQEKKMNFKCHFVGAWSDISNEDFDIKVNEYGLNGTVRAHGPKYGENKIAYFKNSDAFIFPTYNEVFGLVNLEAMQQSLPVISTLEGSIPDVVKNGKTGYLVKPKNSFELAERMEILIRNPELRTKMGLSGRKRYKEYYTFSTFETKLASILQQAIKK</sequence>
<name>A0A3B0T213_9ZZZZ</name>
<dbReference type="SUPFAM" id="SSF53756">
    <property type="entry name" value="UDP-Glycosyltransferase/glycogen phosphorylase"/>
    <property type="match status" value="1"/>
</dbReference>
<accession>A0A3B0T213</accession>
<dbReference type="InterPro" id="IPR001296">
    <property type="entry name" value="Glyco_trans_1"/>
</dbReference>
<dbReference type="Pfam" id="PF00534">
    <property type="entry name" value="Glycos_transf_1"/>
    <property type="match status" value="1"/>
</dbReference>
<dbReference type="AlphaFoldDB" id="A0A3B0T213"/>
<dbReference type="PANTHER" id="PTHR12526">
    <property type="entry name" value="GLYCOSYLTRANSFERASE"/>
    <property type="match status" value="1"/>
</dbReference>
<reference evidence="2" key="1">
    <citation type="submission" date="2018-06" db="EMBL/GenBank/DDBJ databases">
        <authorList>
            <person name="Zhirakovskaya E."/>
        </authorList>
    </citation>
    <scope>NUCLEOTIDE SEQUENCE</scope>
</reference>
<feature type="domain" description="Glycosyl transferase family 1" evidence="1">
    <location>
        <begin position="178"/>
        <end position="343"/>
    </location>
</feature>
<evidence type="ECO:0000313" key="2">
    <source>
        <dbReference type="EMBL" id="VAW12771.1"/>
    </source>
</evidence>
<proteinExistence type="predicted"/>
<protein>
    <recommendedName>
        <fullName evidence="1">Glycosyl transferase family 1 domain-containing protein</fullName>
    </recommendedName>
</protein>
<dbReference type="PANTHER" id="PTHR12526:SF627">
    <property type="entry name" value="D-RHAMNOSYLTRANSFERASE WBPZ"/>
    <property type="match status" value="1"/>
</dbReference>
<organism evidence="2">
    <name type="scientific">hydrothermal vent metagenome</name>
    <dbReference type="NCBI Taxonomy" id="652676"/>
    <lineage>
        <taxon>unclassified sequences</taxon>
        <taxon>metagenomes</taxon>
        <taxon>ecological metagenomes</taxon>
    </lineage>
</organism>
<evidence type="ECO:0000259" key="1">
    <source>
        <dbReference type="Pfam" id="PF00534"/>
    </source>
</evidence>
<dbReference type="GO" id="GO:0016757">
    <property type="term" value="F:glycosyltransferase activity"/>
    <property type="evidence" value="ECO:0007669"/>
    <property type="project" value="InterPro"/>
</dbReference>
<dbReference type="Gene3D" id="3.40.50.2000">
    <property type="entry name" value="Glycogen Phosphorylase B"/>
    <property type="match status" value="2"/>
</dbReference>
<dbReference type="EMBL" id="UOEL01000094">
    <property type="protein sequence ID" value="VAW12771.1"/>
    <property type="molecule type" value="Genomic_DNA"/>
</dbReference>
<gene>
    <name evidence="2" type="ORF">MNBD_BACTEROID03-187</name>
</gene>